<accession>A0A0E9R7R4</accession>
<reference evidence="1" key="1">
    <citation type="submission" date="2014-11" db="EMBL/GenBank/DDBJ databases">
        <authorList>
            <person name="Amaro Gonzalez C."/>
        </authorList>
    </citation>
    <scope>NUCLEOTIDE SEQUENCE</scope>
</reference>
<reference evidence="1" key="2">
    <citation type="journal article" date="2015" name="Fish Shellfish Immunol.">
        <title>Early steps in the European eel (Anguilla anguilla)-Vibrio vulnificus interaction in the gills: Role of the RtxA13 toxin.</title>
        <authorList>
            <person name="Callol A."/>
            <person name="Pajuelo D."/>
            <person name="Ebbesson L."/>
            <person name="Teles M."/>
            <person name="MacKenzie S."/>
            <person name="Amaro C."/>
        </authorList>
    </citation>
    <scope>NUCLEOTIDE SEQUENCE</scope>
</reference>
<name>A0A0E9R7R4_ANGAN</name>
<evidence type="ECO:0000313" key="1">
    <source>
        <dbReference type="EMBL" id="JAH25206.1"/>
    </source>
</evidence>
<protein>
    <submittedName>
        <fullName evidence="1">Uncharacterized protein</fullName>
    </submittedName>
</protein>
<dbReference type="EMBL" id="GBXM01083371">
    <property type="protein sequence ID" value="JAH25206.1"/>
    <property type="molecule type" value="Transcribed_RNA"/>
</dbReference>
<sequence>MCTEATDKMVKRYVQN</sequence>
<proteinExistence type="predicted"/>
<organism evidence="1">
    <name type="scientific">Anguilla anguilla</name>
    <name type="common">European freshwater eel</name>
    <name type="synonym">Muraena anguilla</name>
    <dbReference type="NCBI Taxonomy" id="7936"/>
    <lineage>
        <taxon>Eukaryota</taxon>
        <taxon>Metazoa</taxon>
        <taxon>Chordata</taxon>
        <taxon>Craniata</taxon>
        <taxon>Vertebrata</taxon>
        <taxon>Euteleostomi</taxon>
        <taxon>Actinopterygii</taxon>
        <taxon>Neopterygii</taxon>
        <taxon>Teleostei</taxon>
        <taxon>Anguilliformes</taxon>
        <taxon>Anguillidae</taxon>
        <taxon>Anguilla</taxon>
    </lineage>
</organism>
<dbReference type="AlphaFoldDB" id="A0A0E9R7R4"/>